<reference evidence="1 2" key="1">
    <citation type="submission" date="2017-04" db="EMBL/GenBank/DDBJ databases">
        <authorList>
            <person name="Afonso C.L."/>
            <person name="Miller P.J."/>
            <person name="Scott M.A."/>
            <person name="Spackman E."/>
            <person name="Goraichik I."/>
            <person name="Dimitrov K.M."/>
            <person name="Suarez D.L."/>
            <person name="Swayne D.E."/>
        </authorList>
    </citation>
    <scope>NUCLEOTIDE SEQUENCE [LARGE SCALE GENOMIC DNA]</scope>
    <source>
        <strain evidence="1 2">KR-140</strain>
    </source>
</reference>
<dbReference type="AlphaFoldDB" id="A0A1W1UZA2"/>
<organism evidence="1 2">
    <name type="scientific">Deinococcus hopiensis KR-140</name>
    <dbReference type="NCBI Taxonomy" id="695939"/>
    <lineage>
        <taxon>Bacteria</taxon>
        <taxon>Thermotogati</taxon>
        <taxon>Deinococcota</taxon>
        <taxon>Deinococci</taxon>
        <taxon>Deinococcales</taxon>
        <taxon>Deinococcaceae</taxon>
        <taxon>Deinococcus</taxon>
    </lineage>
</organism>
<dbReference type="Proteomes" id="UP000192582">
    <property type="component" value="Unassembled WGS sequence"/>
</dbReference>
<gene>
    <name evidence="1" type="ORF">SAMN00790413_03808</name>
</gene>
<name>A0A1W1UZA2_9DEIO</name>
<sequence length="84" mass="9238">MVKTDPLQADGKRYMLGTDPQKLALNELPYLACTCEALLLVTVSPLEFFLNHSALHLFGSQADDYGRLFEGKANGSVWECLSCA</sequence>
<proteinExistence type="predicted"/>
<evidence type="ECO:0000313" key="2">
    <source>
        <dbReference type="Proteomes" id="UP000192582"/>
    </source>
</evidence>
<evidence type="ECO:0000313" key="1">
    <source>
        <dbReference type="EMBL" id="SMB86427.1"/>
    </source>
</evidence>
<dbReference type="EMBL" id="FWWU01000008">
    <property type="protein sequence ID" value="SMB86427.1"/>
    <property type="molecule type" value="Genomic_DNA"/>
</dbReference>
<keyword evidence="2" id="KW-1185">Reference proteome</keyword>
<protein>
    <submittedName>
        <fullName evidence="1">Uncharacterized protein</fullName>
    </submittedName>
</protein>
<accession>A0A1W1UZA2</accession>